<reference evidence="2" key="1">
    <citation type="submission" date="2018-12" db="EMBL/GenBank/DDBJ databases">
        <authorList>
            <person name="Will S."/>
            <person name="Neumann-Schaal M."/>
            <person name="Henke P."/>
        </authorList>
    </citation>
    <scope>NUCLEOTIDE SEQUENCE</scope>
    <source>
        <strain evidence="2">PCC 7102</strain>
    </source>
</reference>
<organism evidence="2 3">
    <name type="scientific">Dulcicalothrix desertica PCC 7102</name>
    <dbReference type="NCBI Taxonomy" id="232991"/>
    <lineage>
        <taxon>Bacteria</taxon>
        <taxon>Bacillati</taxon>
        <taxon>Cyanobacteriota</taxon>
        <taxon>Cyanophyceae</taxon>
        <taxon>Nostocales</taxon>
        <taxon>Calotrichaceae</taxon>
        <taxon>Dulcicalothrix</taxon>
    </lineage>
</organism>
<dbReference type="SUPFAM" id="SSF110857">
    <property type="entry name" value="Gamma-glutamyl cyclotransferase-like"/>
    <property type="match status" value="1"/>
</dbReference>
<accession>A0A433ULG0</accession>
<sequence length="141" mass="16182">MIKVFVYGTLKPGEENYTKYCADRVIDSLPAFTMGKLYTLPQGYPAMTLGNSPVWGYMLYFADSDILAELDQLEDYHPSRQSSENLYNRRYINIFSQDHTNTTPGRPQRIGEVWAYLMEEKLVHQLGGTLQDDGLWSASKQ</sequence>
<dbReference type="AlphaFoldDB" id="A0A433ULG0"/>
<proteinExistence type="predicted"/>
<dbReference type="InterPro" id="IPR036568">
    <property type="entry name" value="GGCT-like_sf"/>
</dbReference>
<dbReference type="Pfam" id="PF06094">
    <property type="entry name" value="GGACT"/>
    <property type="match status" value="1"/>
</dbReference>
<dbReference type="CDD" id="cd06661">
    <property type="entry name" value="GGCT_like"/>
    <property type="match status" value="1"/>
</dbReference>
<protein>
    <submittedName>
        <fullName evidence="2">Gamma-glutamylcyclotransferase</fullName>
    </submittedName>
</protein>
<reference evidence="2" key="2">
    <citation type="journal article" date="2019" name="Genome Biol. Evol.">
        <title>Day and night: Metabolic profiles and evolutionary relationships of six axenic non-marine cyanobacteria.</title>
        <authorList>
            <person name="Will S.E."/>
            <person name="Henke P."/>
            <person name="Boedeker C."/>
            <person name="Huang S."/>
            <person name="Brinkmann H."/>
            <person name="Rohde M."/>
            <person name="Jarek M."/>
            <person name="Friedl T."/>
            <person name="Seufert S."/>
            <person name="Schumacher M."/>
            <person name="Overmann J."/>
            <person name="Neumann-Schaal M."/>
            <person name="Petersen J."/>
        </authorList>
    </citation>
    <scope>NUCLEOTIDE SEQUENCE [LARGE SCALE GENOMIC DNA]</scope>
    <source>
        <strain evidence="2">PCC 7102</strain>
    </source>
</reference>
<evidence type="ECO:0000313" key="3">
    <source>
        <dbReference type="Proteomes" id="UP000271624"/>
    </source>
</evidence>
<dbReference type="InterPro" id="IPR009288">
    <property type="entry name" value="AIG2-like_dom"/>
</dbReference>
<evidence type="ECO:0000313" key="2">
    <source>
        <dbReference type="EMBL" id="RUS94701.1"/>
    </source>
</evidence>
<feature type="domain" description="Gamma-glutamylcyclotransferase AIG2-like" evidence="1">
    <location>
        <begin position="4"/>
        <end position="137"/>
    </location>
</feature>
<keyword evidence="2" id="KW-0808">Transferase</keyword>
<keyword evidence="3" id="KW-1185">Reference proteome</keyword>
<comment type="caution">
    <text evidence="2">The sequence shown here is derived from an EMBL/GenBank/DDBJ whole genome shotgun (WGS) entry which is preliminary data.</text>
</comment>
<dbReference type="InterPro" id="IPR013024">
    <property type="entry name" value="GGCT-like"/>
</dbReference>
<name>A0A433ULG0_9CYAN</name>
<dbReference type="Proteomes" id="UP000271624">
    <property type="component" value="Unassembled WGS sequence"/>
</dbReference>
<dbReference type="GO" id="GO:0016740">
    <property type="term" value="F:transferase activity"/>
    <property type="evidence" value="ECO:0007669"/>
    <property type="project" value="UniProtKB-KW"/>
</dbReference>
<dbReference type="RefSeq" id="WP_233787320.1">
    <property type="nucleotide sequence ID" value="NZ_RSCL01000046.1"/>
</dbReference>
<evidence type="ECO:0000259" key="1">
    <source>
        <dbReference type="Pfam" id="PF06094"/>
    </source>
</evidence>
<dbReference type="EMBL" id="RSCL01000046">
    <property type="protein sequence ID" value="RUS94701.1"/>
    <property type="molecule type" value="Genomic_DNA"/>
</dbReference>
<gene>
    <name evidence="2" type="ORF">DSM106972_092360</name>
</gene>
<dbReference type="Gene3D" id="3.10.490.10">
    <property type="entry name" value="Gamma-glutamyl cyclotransferase-like"/>
    <property type="match status" value="1"/>
</dbReference>